<dbReference type="SMART" id="SM00347">
    <property type="entry name" value="HTH_MARR"/>
    <property type="match status" value="1"/>
</dbReference>
<dbReference type="GO" id="GO:0006950">
    <property type="term" value="P:response to stress"/>
    <property type="evidence" value="ECO:0007669"/>
    <property type="project" value="TreeGrafter"/>
</dbReference>
<proteinExistence type="predicted"/>
<dbReference type="EMBL" id="JXSQ01000044">
    <property type="protein sequence ID" value="KIP51339.1"/>
    <property type="molecule type" value="Genomic_DNA"/>
</dbReference>
<dbReference type="InterPro" id="IPR039422">
    <property type="entry name" value="MarR/SlyA-like"/>
</dbReference>
<keyword evidence="1" id="KW-0805">Transcription regulation</keyword>
<dbReference type="RefSeq" id="WP_042545477.1">
    <property type="nucleotide sequence ID" value="NZ_JXSQ01000044.1"/>
</dbReference>
<dbReference type="AlphaFoldDB" id="A0A0D0II36"/>
<accession>A0A0D0II36</accession>
<dbReference type="OrthoDB" id="3178168at2"/>
<name>A0A0D0II36_9MICO</name>
<protein>
    <submittedName>
        <fullName evidence="5">MarR family transcriptional regulator</fullName>
    </submittedName>
</protein>
<evidence type="ECO:0000256" key="3">
    <source>
        <dbReference type="ARBA" id="ARBA00023163"/>
    </source>
</evidence>
<dbReference type="InterPro" id="IPR000835">
    <property type="entry name" value="HTH_MarR-typ"/>
</dbReference>
<evidence type="ECO:0000313" key="6">
    <source>
        <dbReference type="Proteomes" id="UP000032120"/>
    </source>
</evidence>
<dbReference type="GO" id="GO:0003677">
    <property type="term" value="F:DNA binding"/>
    <property type="evidence" value="ECO:0007669"/>
    <property type="project" value="UniProtKB-KW"/>
</dbReference>
<dbReference type="PROSITE" id="PS01117">
    <property type="entry name" value="HTH_MARR_1"/>
    <property type="match status" value="1"/>
</dbReference>
<organism evidence="5 6">
    <name type="scientific">Leucobacter komagatae</name>
    <dbReference type="NCBI Taxonomy" id="55969"/>
    <lineage>
        <taxon>Bacteria</taxon>
        <taxon>Bacillati</taxon>
        <taxon>Actinomycetota</taxon>
        <taxon>Actinomycetes</taxon>
        <taxon>Micrococcales</taxon>
        <taxon>Microbacteriaceae</taxon>
        <taxon>Leucobacter</taxon>
    </lineage>
</organism>
<dbReference type="SUPFAM" id="SSF46785">
    <property type="entry name" value="Winged helix' DNA-binding domain"/>
    <property type="match status" value="1"/>
</dbReference>
<dbReference type="Gene3D" id="1.10.10.10">
    <property type="entry name" value="Winged helix-like DNA-binding domain superfamily/Winged helix DNA-binding domain"/>
    <property type="match status" value="1"/>
</dbReference>
<dbReference type="PANTHER" id="PTHR33164">
    <property type="entry name" value="TRANSCRIPTIONAL REGULATOR, MARR FAMILY"/>
    <property type="match status" value="1"/>
</dbReference>
<evidence type="ECO:0000256" key="1">
    <source>
        <dbReference type="ARBA" id="ARBA00023015"/>
    </source>
</evidence>
<dbReference type="InterPro" id="IPR036390">
    <property type="entry name" value="WH_DNA-bd_sf"/>
</dbReference>
<keyword evidence="6" id="KW-1185">Reference proteome</keyword>
<comment type="caution">
    <text evidence="5">The sequence shown here is derived from an EMBL/GenBank/DDBJ whole genome shotgun (WGS) entry which is preliminary data.</text>
</comment>
<dbReference type="Pfam" id="PF01047">
    <property type="entry name" value="MarR"/>
    <property type="match status" value="1"/>
</dbReference>
<evidence type="ECO:0000313" key="5">
    <source>
        <dbReference type="EMBL" id="KIP51339.1"/>
    </source>
</evidence>
<feature type="domain" description="HTH marR-type" evidence="4">
    <location>
        <begin position="11"/>
        <end position="144"/>
    </location>
</feature>
<dbReference type="Proteomes" id="UP000032120">
    <property type="component" value="Unassembled WGS sequence"/>
</dbReference>
<evidence type="ECO:0000256" key="2">
    <source>
        <dbReference type="ARBA" id="ARBA00023125"/>
    </source>
</evidence>
<dbReference type="PANTHER" id="PTHR33164:SF99">
    <property type="entry name" value="MARR FAMILY REGULATORY PROTEIN"/>
    <property type="match status" value="1"/>
</dbReference>
<gene>
    <name evidence="5" type="ORF">SD72_16050</name>
</gene>
<keyword evidence="2" id="KW-0238">DNA-binding</keyword>
<keyword evidence="3" id="KW-0804">Transcription</keyword>
<sequence>MSSNRTDIRLAIEAWESLMTAHARLSGDFGARPIWDEASMREYDVLYTLVKRGEAMRLCDLQEDVLLSQPALSRMVDRLVSRGLLVRKADPEDGRAKLVELSEEGARVQREVGRAHGRDIGQAMRALTPEELRELQRLNEKLVAARSA</sequence>
<dbReference type="InterPro" id="IPR023187">
    <property type="entry name" value="Tscrpt_reg_MarR-type_CS"/>
</dbReference>
<dbReference type="PRINTS" id="PR00598">
    <property type="entry name" value="HTHMARR"/>
</dbReference>
<dbReference type="PROSITE" id="PS50995">
    <property type="entry name" value="HTH_MARR_2"/>
    <property type="match status" value="1"/>
</dbReference>
<dbReference type="GO" id="GO:0003700">
    <property type="term" value="F:DNA-binding transcription factor activity"/>
    <property type="evidence" value="ECO:0007669"/>
    <property type="project" value="InterPro"/>
</dbReference>
<reference evidence="5 6" key="1">
    <citation type="submission" date="2015-01" db="EMBL/GenBank/DDBJ databases">
        <title>Draft genome sequence of Leucobacter komagatae strain VKM ST2845.</title>
        <authorList>
            <person name="Karlyshev A.V."/>
            <person name="Kudryashova E.B."/>
        </authorList>
    </citation>
    <scope>NUCLEOTIDE SEQUENCE [LARGE SCALE GENOMIC DNA]</scope>
    <source>
        <strain evidence="5 6">VKM ST2845</strain>
    </source>
</reference>
<dbReference type="InterPro" id="IPR036388">
    <property type="entry name" value="WH-like_DNA-bd_sf"/>
</dbReference>
<evidence type="ECO:0000259" key="4">
    <source>
        <dbReference type="PROSITE" id="PS50995"/>
    </source>
</evidence>